<dbReference type="InterPro" id="IPR038508">
    <property type="entry name" value="ArfGAP_dom_sf"/>
</dbReference>
<evidence type="ECO:0000256" key="1">
    <source>
        <dbReference type="PROSITE-ProRule" id="PRU00288"/>
    </source>
</evidence>
<feature type="compositionally biased region" description="Low complexity" evidence="2">
    <location>
        <begin position="415"/>
        <end position="425"/>
    </location>
</feature>
<dbReference type="FunFam" id="1.10.8.10:FF:000081">
    <property type="entry name" value="GTPase activating protein for Arf"/>
    <property type="match status" value="1"/>
</dbReference>
<keyword evidence="1" id="KW-0862">Zinc</keyword>
<dbReference type="PANTHER" id="PTHR45705">
    <property type="entry name" value="FI20236P1"/>
    <property type="match status" value="1"/>
</dbReference>
<dbReference type="InterPro" id="IPR001164">
    <property type="entry name" value="ArfGAP_dom"/>
</dbReference>
<dbReference type="Proteomes" id="UP000326565">
    <property type="component" value="Unassembled WGS sequence"/>
</dbReference>
<evidence type="ECO:0000313" key="4">
    <source>
        <dbReference type="EMBL" id="KAB8078332.1"/>
    </source>
</evidence>
<dbReference type="InterPro" id="IPR051718">
    <property type="entry name" value="ARF_GTPase-activating"/>
</dbReference>
<feature type="compositionally biased region" description="Polar residues" evidence="2">
    <location>
        <begin position="648"/>
        <end position="663"/>
    </location>
</feature>
<feature type="compositionally biased region" description="Pro residues" evidence="2">
    <location>
        <begin position="149"/>
        <end position="159"/>
    </location>
</feature>
<feature type="compositionally biased region" description="Polar residues" evidence="2">
    <location>
        <begin position="272"/>
        <end position="298"/>
    </location>
</feature>
<dbReference type="SUPFAM" id="SSF57863">
    <property type="entry name" value="ArfGap/RecO-like zinc finger"/>
    <property type="match status" value="1"/>
</dbReference>
<feature type="region of interest" description="Disordered" evidence="2">
    <location>
        <begin position="264"/>
        <end position="319"/>
    </location>
</feature>
<name>A0A5N5XG30_9EURO</name>
<sequence>MVAGMSKRQQFRNERALQDLIRSVPGNDRCADCEAMNPGWASWNMGIFLCMRCATLHRKMGTHISKVKSLSMDSWTTEQVDNMKSHGNTLMNKIFNPRNVKPPVPADVDESDACMERFIRQKYQHRSLDDGKPNPPSRQDTGNDRSPEGSPPPLPPKPNRPFGFGLRSASSTTSLHRLSTRQATSPRSETYESPPPPLPTRTGSLGMGASVGDTSFESKMVTLRSMGFTNEYRNSAVLKGLDGNLDKSIETLVRLGEGNGSITTLRGRAPVHTTTAGDSTRQQAASTNPFDQLDSKPSQPAGASYNPFDVPTPQPPAQPLEASFQNLQVSQPLFPHSTGGYPSHQTSLPQPLYQQPITPPVMPTISQGAFVQSPQAVEGGHNPFFQPGSFAQAQNQTPGLGQTNPFFTQPPPQPNMMQQPSQAPAGYPHPPRHANTMPAMSSISPFGQGSPFQQQQQQQQQQQIQPPHLQVQPPQQMQGSHNPFQPMTAPPTPQSAGYQVQSHLGLQAPAQHLAPQTTGRMDKSSILSLYGLSPPPSATSEQHTQMQSPAGLNPAPGPAAPSYATNPTLNPQQQLSDAGTRNPFLSATQPTAPGLPQQQQQQPYLQQQQMQQQQPYLQQQQMQPQSQPQYTTNTAATTATPFNMPVKPTTTNPFPRTQGHMSQQSVDINAFQNGRHSPDAFASLSARYS</sequence>
<dbReference type="EMBL" id="ML732159">
    <property type="protein sequence ID" value="KAB8078332.1"/>
    <property type="molecule type" value="Genomic_DNA"/>
</dbReference>
<feature type="compositionally biased region" description="Polar residues" evidence="2">
    <location>
        <begin position="563"/>
        <end position="591"/>
    </location>
</feature>
<evidence type="ECO:0000256" key="2">
    <source>
        <dbReference type="SAM" id="MobiDB-lite"/>
    </source>
</evidence>
<dbReference type="GO" id="GO:0008270">
    <property type="term" value="F:zinc ion binding"/>
    <property type="evidence" value="ECO:0007669"/>
    <property type="project" value="UniProtKB-KW"/>
</dbReference>
<keyword evidence="1" id="KW-0479">Metal-binding</keyword>
<feature type="region of interest" description="Disordered" evidence="2">
    <location>
        <begin position="395"/>
        <end position="499"/>
    </location>
</feature>
<reference evidence="4 5" key="1">
    <citation type="submission" date="2019-04" db="EMBL/GenBank/DDBJ databases">
        <title>Friends and foes A comparative genomics study of 23 Aspergillus species from section Flavi.</title>
        <authorList>
            <consortium name="DOE Joint Genome Institute"/>
            <person name="Kjaerbolling I."/>
            <person name="Vesth T."/>
            <person name="Frisvad J.C."/>
            <person name="Nybo J.L."/>
            <person name="Theobald S."/>
            <person name="Kildgaard S."/>
            <person name="Isbrandt T."/>
            <person name="Kuo A."/>
            <person name="Sato A."/>
            <person name="Lyhne E.K."/>
            <person name="Kogle M.E."/>
            <person name="Wiebenga A."/>
            <person name="Kun R.S."/>
            <person name="Lubbers R.J."/>
            <person name="Makela M.R."/>
            <person name="Barry K."/>
            <person name="Chovatia M."/>
            <person name="Clum A."/>
            <person name="Daum C."/>
            <person name="Haridas S."/>
            <person name="He G."/>
            <person name="LaButti K."/>
            <person name="Lipzen A."/>
            <person name="Mondo S."/>
            <person name="Riley R."/>
            <person name="Salamov A."/>
            <person name="Simmons B.A."/>
            <person name="Magnuson J.K."/>
            <person name="Henrissat B."/>
            <person name="Mortensen U.H."/>
            <person name="Larsen T.O."/>
            <person name="Devries R.P."/>
            <person name="Grigoriev I.V."/>
            <person name="Machida M."/>
            <person name="Baker S.E."/>
            <person name="Andersen M.R."/>
        </authorList>
    </citation>
    <scope>NUCLEOTIDE SEQUENCE [LARGE SCALE GENOMIC DNA]</scope>
    <source>
        <strain evidence="4 5">CBS 151.66</strain>
    </source>
</reference>
<feature type="region of interest" description="Disordered" evidence="2">
    <location>
        <begin position="527"/>
        <end position="663"/>
    </location>
</feature>
<evidence type="ECO:0000313" key="5">
    <source>
        <dbReference type="Proteomes" id="UP000326565"/>
    </source>
</evidence>
<protein>
    <recommendedName>
        <fullName evidence="3">Arf-GAP domain-containing protein</fullName>
    </recommendedName>
</protein>
<keyword evidence="1" id="KW-0863">Zinc-finger</keyword>
<feature type="region of interest" description="Disordered" evidence="2">
    <location>
        <begin position="123"/>
        <end position="211"/>
    </location>
</feature>
<dbReference type="SMART" id="SM00105">
    <property type="entry name" value="ArfGap"/>
    <property type="match status" value="1"/>
</dbReference>
<dbReference type="InterPro" id="IPR037278">
    <property type="entry name" value="ARFGAP/RecO"/>
</dbReference>
<feature type="compositionally biased region" description="Low complexity" evidence="2">
    <location>
        <begin position="448"/>
        <end position="478"/>
    </location>
</feature>
<feature type="compositionally biased region" description="Low complexity" evidence="2">
    <location>
        <begin position="166"/>
        <end position="181"/>
    </location>
</feature>
<organism evidence="4 5">
    <name type="scientific">Aspergillus leporis</name>
    <dbReference type="NCBI Taxonomy" id="41062"/>
    <lineage>
        <taxon>Eukaryota</taxon>
        <taxon>Fungi</taxon>
        <taxon>Dikarya</taxon>
        <taxon>Ascomycota</taxon>
        <taxon>Pezizomycotina</taxon>
        <taxon>Eurotiomycetes</taxon>
        <taxon>Eurotiomycetidae</taxon>
        <taxon>Eurotiales</taxon>
        <taxon>Aspergillaceae</taxon>
        <taxon>Aspergillus</taxon>
        <taxon>Aspergillus subgen. Circumdati</taxon>
    </lineage>
</organism>
<dbReference type="PROSITE" id="PS50115">
    <property type="entry name" value="ARFGAP"/>
    <property type="match status" value="1"/>
</dbReference>
<dbReference type="AlphaFoldDB" id="A0A5N5XG30"/>
<dbReference type="GO" id="GO:0005737">
    <property type="term" value="C:cytoplasm"/>
    <property type="evidence" value="ECO:0007669"/>
    <property type="project" value="TreeGrafter"/>
</dbReference>
<dbReference type="InterPro" id="IPR009060">
    <property type="entry name" value="UBA-like_sf"/>
</dbReference>
<feature type="domain" description="Arf-GAP" evidence="3">
    <location>
        <begin position="15"/>
        <end position="141"/>
    </location>
</feature>
<dbReference type="SUPFAM" id="SSF46934">
    <property type="entry name" value="UBA-like"/>
    <property type="match status" value="1"/>
</dbReference>
<feature type="compositionally biased region" description="Low complexity" evidence="2">
    <location>
        <begin position="596"/>
        <end position="640"/>
    </location>
</feature>
<accession>A0A5N5XG30</accession>
<keyword evidence="5" id="KW-1185">Reference proteome</keyword>
<dbReference type="OrthoDB" id="10266696at2759"/>
<dbReference type="PRINTS" id="PR00405">
    <property type="entry name" value="REVINTRACTNG"/>
</dbReference>
<proteinExistence type="predicted"/>
<dbReference type="Pfam" id="PF01412">
    <property type="entry name" value="ArfGap"/>
    <property type="match status" value="1"/>
</dbReference>
<feature type="compositionally biased region" description="Polar residues" evidence="2">
    <location>
        <begin position="538"/>
        <end position="548"/>
    </location>
</feature>
<dbReference type="CDD" id="cd08204">
    <property type="entry name" value="ArfGap"/>
    <property type="match status" value="1"/>
</dbReference>
<feature type="compositionally biased region" description="Polar residues" evidence="2">
    <location>
        <begin position="438"/>
        <end position="447"/>
    </location>
</feature>
<gene>
    <name evidence="4" type="ORF">BDV29DRAFT_166518</name>
</gene>
<dbReference type="Gene3D" id="1.10.220.150">
    <property type="entry name" value="Arf GTPase activating protein"/>
    <property type="match status" value="1"/>
</dbReference>
<dbReference type="GO" id="GO:0005096">
    <property type="term" value="F:GTPase activator activity"/>
    <property type="evidence" value="ECO:0007669"/>
    <property type="project" value="InterPro"/>
</dbReference>
<dbReference type="Gene3D" id="1.10.8.10">
    <property type="entry name" value="DNA helicase RuvA subunit, C-terminal domain"/>
    <property type="match status" value="1"/>
</dbReference>
<dbReference type="PANTHER" id="PTHR45705:SF7">
    <property type="entry name" value="ACTIVATING PROTEIN FOR ARF, PUTATIVE (AFU_ORTHOLOGUE AFUA_4G09120)-RELATED"/>
    <property type="match status" value="1"/>
</dbReference>
<evidence type="ECO:0000259" key="3">
    <source>
        <dbReference type="PROSITE" id="PS50115"/>
    </source>
</evidence>
<dbReference type="FunFam" id="1.10.220.150:FF:000026">
    <property type="entry name" value="GTPase activating protein for Arf, putative"/>
    <property type="match status" value="1"/>
</dbReference>